<reference evidence="1 2" key="1">
    <citation type="journal article" date="2023" name="Int. J. Mol. Sci.">
        <title>De Novo Assembly and Annotation of 11 Diverse Shrub Willow (Salix) Genomes Reveals Novel Gene Organization in Sex-Linked Regions.</title>
        <authorList>
            <person name="Hyden B."/>
            <person name="Feng K."/>
            <person name="Yates T.B."/>
            <person name="Jawdy S."/>
            <person name="Cereghino C."/>
            <person name="Smart L.B."/>
            <person name="Muchero W."/>
        </authorList>
    </citation>
    <scope>NUCLEOTIDE SEQUENCE [LARGE SCALE GENOMIC DNA]</scope>
    <source>
        <tissue evidence="1">Shoot tip</tissue>
    </source>
</reference>
<gene>
    <name evidence="1" type="ORF">OIU84_011117</name>
</gene>
<evidence type="ECO:0000313" key="2">
    <source>
        <dbReference type="Proteomes" id="UP001162972"/>
    </source>
</evidence>
<comment type="caution">
    <text evidence="1">The sequence shown here is derived from an EMBL/GenBank/DDBJ whole genome shotgun (WGS) entry which is preliminary data.</text>
</comment>
<dbReference type="AlphaFoldDB" id="A0AAD6JM70"/>
<keyword evidence="2" id="KW-1185">Reference proteome</keyword>
<name>A0AAD6JM70_9ROSI</name>
<sequence length="248" mass="28279">MGMLGMRFFILSSFERKGMGFHEAFLPKKVELKGSCQDYIFHKHLIFMFVLKFWPHFGGPISTAPGLIFTLLREQRSVQILVPIGKLIRGMEFLNASCYSGVMSSFSSRKHILHPERICLLQKIGVIGEVDLQLLGMMQIMLKYTSCTFAVESFVKGIAIFRSIWEKNQATELTASSLNKRLLWVLVPSLASDDRTEIDLFMKHLSLIINSQRCSNQARLLPSESLYRPDNMILSCQDQEELLLALVP</sequence>
<proteinExistence type="predicted"/>
<accession>A0AAD6JM70</accession>
<organism evidence="1 2">
    <name type="scientific">Salix udensis</name>
    <dbReference type="NCBI Taxonomy" id="889485"/>
    <lineage>
        <taxon>Eukaryota</taxon>
        <taxon>Viridiplantae</taxon>
        <taxon>Streptophyta</taxon>
        <taxon>Embryophyta</taxon>
        <taxon>Tracheophyta</taxon>
        <taxon>Spermatophyta</taxon>
        <taxon>Magnoliopsida</taxon>
        <taxon>eudicotyledons</taxon>
        <taxon>Gunneridae</taxon>
        <taxon>Pentapetalae</taxon>
        <taxon>rosids</taxon>
        <taxon>fabids</taxon>
        <taxon>Malpighiales</taxon>
        <taxon>Salicaceae</taxon>
        <taxon>Saliceae</taxon>
        <taxon>Salix</taxon>
    </lineage>
</organism>
<dbReference type="EMBL" id="JAPFFJ010000016">
    <property type="protein sequence ID" value="KAJ6407753.1"/>
    <property type="molecule type" value="Genomic_DNA"/>
</dbReference>
<protein>
    <submittedName>
        <fullName evidence="1">Uncharacterized protein</fullName>
    </submittedName>
</protein>
<dbReference type="Proteomes" id="UP001162972">
    <property type="component" value="Chromosome 6"/>
</dbReference>
<evidence type="ECO:0000313" key="1">
    <source>
        <dbReference type="EMBL" id="KAJ6407753.1"/>
    </source>
</evidence>